<dbReference type="RefSeq" id="WP_077564814.1">
    <property type="nucleotide sequence ID" value="NZ_CP016378.1"/>
</dbReference>
<dbReference type="NCBIfam" id="TIGR01200">
    <property type="entry name" value="GLPGLI"/>
    <property type="match status" value="1"/>
</dbReference>
<evidence type="ECO:0000256" key="1">
    <source>
        <dbReference type="SAM" id="SignalP"/>
    </source>
</evidence>
<gene>
    <name evidence="2" type="ORF">BMF97_17480</name>
</gene>
<evidence type="ECO:0000313" key="2">
    <source>
        <dbReference type="EMBL" id="OOH93255.1"/>
    </source>
</evidence>
<keyword evidence="3" id="KW-1185">Reference proteome</keyword>
<sequence>MKKLTLLFVLTFGVMVMAQETANRFVYELTYKPKKDSTGLEKELMALDITKSKSIYRDYISVSQDSIIKDMVEKAQKAGVFDPNFMSKMKQPKFSTKLIKTYPSMKIQNIEMIFAMMKPMAISYSENLIFNWKVLPDKMKIGEYNAQKATTEFGGRTWNAWFSTDLPFQDGPYKFSGLPGLIVKIEDDGKNYSWVLQGNKKISNYEEQTYGEKMMNMAAPTDISKEKFEKTFTDFKKDPFGSIRQYLKPEMMSQKFPGSDKTMGDYMKDQQRILDKLYNTIDNPIELTQGSVNMGKGTQEVVK</sequence>
<evidence type="ECO:0000313" key="3">
    <source>
        <dbReference type="Proteomes" id="UP000188947"/>
    </source>
</evidence>
<organism evidence="2 3">
    <name type="scientific">Elizabethkingia meningoseptica</name>
    <name type="common">Chryseobacterium meningosepticum</name>
    <dbReference type="NCBI Taxonomy" id="238"/>
    <lineage>
        <taxon>Bacteria</taxon>
        <taxon>Pseudomonadati</taxon>
        <taxon>Bacteroidota</taxon>
        <taxon>Flavobacteriia</taxon>
        <taxon>Flavobacteriales</taxon>
        <taxon>Weeksellaceae</taxon>
        <taxon>Elizabethkingia</taxon>
    </lineage>
</organism>
<feature type="signal peptide" evidence="1">
    <location>
        <begin position="1"/>
        <end position="18"/>
    </location>
</feature>
<dbReference type="OrthoDB" id="1440774at2"/>
<dbReference type="Pfam" id="PF09697">
    <property type="entry name" value="Porph_ging"/>
    <property type="match status" value="1"/>
</dbReference>
<dbReference type="STRING" id="238.BBD35_05155"/>
<accession>A0A1T3F1I7</accession>
<name>A0A1T3F1I7_ELIME</name>
<proteinExistence type="predicted"/>
<feature type="chain" id="PRO_5012526880" evidence="1">
    <location>
        <begin position="19"/>
        <end position="303"/>
    </location>
</feature>
<comment type="caution">
    <text evidence="2">The sequence shown here is derived from an EMBL/GenBank/DDBJ whole genome shotgun (WGS) entry which is preliminary data.</text>
</comment>
<dbReference type="InterPro" id="IPR005901">
    <property type="entry name" value="GLPGLI"/>
</dbReference>
<keyword evidence="1" id="KW-0732">Signal</keyword>
<dbReference type="EMBL" id="MPOG01000019">
    <property type="protein sequence ID" value="OOH93255.1"/>
    <property type="molecule type" value="Genomic_DNA"/>
</dbReference>
<dbReference type="AlphaFoldDB" id="A0A1T3F1I7"/>
<protein>
    <submittedName>
        <fullName evidence="2">GLPGLI family protein</fullName>
    </submittedName>
</protein>
<reference evidence="2 3" key="1">
    <citation type="submission" date="2016-11" db="EMBL/GenBank/DDBJ databases">
        <title>Genome sequence and comparative genomic analysis of clinical strain Elizabethkingia meningoseptica 61421 PRCM.</title>
        <authorList>
            <person name="Wang M."/>
            <person name="Hu S."/>
            <person name="Cao L."/>
            <person name="Jiang T."/>
            <person name="Zhou Y."/>
            <person name="Ming D."/>
        </authorList>
    </citation>
    <scope>NUCLEOTIDE SEQUENCE [LARGE SCALE GENOMIC DNA]</scope>
    <source>
        <strain evidence="2 3">61421 PRCM</strain>
    </source>
</reference>
<dbReference type="Proteomes" id="UP000188947">
    <property type="component" value="Unassembled WGS sequence"/>
</dbReference>